<gene>
    <name evidence="2" type="ORF">STSU_031210</name>
</gene>
<dbReference type="EMBL" id="CP029159">
    <property type="protein sequence ID" value="QKM70944.1"/>
    <property type="molecule type" value="Genomic_DNA"/>
</dbReference>
<dbReference type="AlphaFoldDB" id="A0A7G3UKV0"/>
<dbReference type="Proteomes" id="UP000005940">
    <property type="component" value="Chromosome"/>
</dbReference>
<feature type="binding site" evidence="1">
    <location>
        <position position="322"/>
    </location>
    <ligand>
        <name>Zn(2+)</name>
        <dbReference type="ChEBI" id="CHEBI:29105"/>
    </ligand>
</feature>
<dbReference type="SMART" id="SM01260">
    <property type="entry name" value="LANC_like"/>
    <property type="match status" value="1"/>
</dbReference>
<feature type="binding site" evidence="1">
    <location>
        <position position="321"/>
    </location>
    <ligand>
        <name>Zn(2+)</name>
        <dbReference type="ChEBI" id="CHEBI:29105"/>
    </ligand>
</feature>
<proteinExistence type="predicted"/>
<dbReference type="SUPFAM" id="SSF158745">
    <property type="entry name" value="LanC-like"/>
    <property type="match status" value="1"/>
</dbReference>
<dbReference type="RefSeq" id="WP_040916945.1">
    <property type="nucleotide sequence ID" value="NZ_CP029159.1"/>
</dbReference>
<dbReference type="GO" id="GO:0031179">
    <property type="term" value="P:peptide modification"/>
    <property type="evidence" value="ECO:0007669"/>
    <property type="project" value="InterPro"/>
</dbReference>
<dbReference type="PRINTS" id="PR01950">
    <property type="entry name" value="LANCSUPER"/>
</dbReference>
<dbReference type="PROSITE" id="PS51257">
    <property type="entry name" value="PROKAR_LIPOPROTEIN"/>
    <property type="match status" value="1"/>
</dbReference>
<name>A0A7G3UKV0_STRT9</name>
<evidence type="ECO:0000256" key="1">
    <source>
        <dbReference type="PIRSR" id="PIRSR607822-1"/>
    </source>
</evidence>
<feature type="binding site" evidence="1">
    <location>
        <position position="266"/>
    </location>
    <ligand>
        <name>Zn(2+)</name>
        <dbReference type="ChEBI" id="CHEBI:29105"/>
    </ligand>
</feature>
<dbReference type="Pfam" id="PF05147">
    <property type="entry name" value="LANC_like"/>
    <property type="match status" value="1"/>
</dbReference>
<dbReference type="InterPro" id="IPR007822">
    <property type="entry name" value="LANC-like"/>
</dbReference>
<organism evidence="2 3">
    <name type="scientific">Streptomyces tsukubensis (strain DSM 42081 / NBRC 108919 / NRRL 18488 / 9993)</name>
    <dbReference type="NCBI Taxonomy" id="1114943"/>
    <lineage>
        <taxon>Bacteria</taxon>
        <taxon>Bacillati</taxon>
        <taxon>Actinomycetota</taxon>
        <taxon>Actinomycetes</taxon>
        <taxon>Kitasatosporales</taxon>
        <taxon>Streptomycetaceae</taxon>
        <taxon>Streptomyces</taxon>
    </lineage>
</organism>
<accession>A0A7G3UKV0</accession>
<evidence type="ECO:0000313" key="2">
    <source>
        <dbReference type="EMBL" id="QKM70944.1"/>
    </source>
</evidence>
<evidence type="ECO:0000313" key="3">
    <source>
        <dbReference type="Proteomes" id="UP000005940"/>
    </source>
</evidence>
<protein>
    <submittedName>
        <fullName evidence="2">Subtilin biosynthesis protein spaC</fullName>
    </submittedName>
</protein>
<keyword evidence="3" id="KW-1185">Reference proteome</keyword>
<dbReference type="GO" id="GO:0046872">
    <property type="term" value="F:metal ion binding"/>
    <property type="evidence" value="ECO:0007669"/>
    <property type="project" value="UniProtKB-KW"/>
</dbReference>
<keyword evidence="1" id="KW-0479">Metal-binding</keyword>
<keyword evidence="1" id="KW-0862">Zinc</keyword>
<sequence>MPPRLPTPPDFRQPLGRAVGILHGFTAGSAVACDPGVPVLAALVAATDSGSGSGSAASAARRAVAAWVTTVGRGPGHHALYNSGLAGTLVGLHHAAALHPPLLRLADRLRGHLLTTAGQRPWRTEQVALPDYDLISGPSGTLLALYATSPVPAQAAPLVDHLVELCDSAALPRLRTGPYENDPDLHWLHGRINTGTGHGVAGLTTALTAAVRRTGPEPRLVRALRRTVDWLVRQSFTDDRSVRSWAAAGHDGTPPAPGPWPRQAWCYGNPGVTWALWDAADALGDERTAAWAATAFTTLADAYDPDYHLYGELPADRLGICHGAAGVLAVADAFARHARLPAAAGLRTELLRHLEARLPELDEPTWHPGLLGGTTGVLAALLTAGHGASRSWLTCLGLR</sequence>
<reference evidence="2 3" key="1">
    <citation type="journal article" date="2012" name="J. Bacteriol.">
        <title>Draft genome of Streptomyces tsukubaensis NRRL 18488, the producer of the clinically important immunosuppressant tacrolimus (FK506).</title>
        <authorList>
            <person name="Barreiro C."/>
            <person name="Prieto C."/>
            <person name="Sola-Landa A."/>
            <person name="Solera E."/>
            <person name="Martinez-Castro M."/>
            <person name="Perez-Redondo R."/>
            <person name="Garcia-Estrada C."/>
            <person name="Aparicio J.F."/>
            <person name="Fernandez-Martinez L.T."/>
            <person name="Santos-Aberturas J."/>
            <person name="Salehi-Najafabadi Z."/>
            <person name="Rodriguez-Garcia A."/>
            <person name="Tauch A."/>
            <person name="Martin J.F."/>
        </authorList>
    </citation>
    <scope>NUCLEOTIDE SEQUENCE [LARGE SCALE GENOMIC DNA]</scope>
    <source>
        <strain evidence="3">DSM 42081 / NBRC 108919 / NRRL 18488 / 9993</strain>
    </source>
</reference>
<dbReference type="Gene3D" id="1.50.10.20">
    <property type="match status" value="1"/>
</dbReference>